<accession>A0A7G2CNH4</accession>
<organism evidence="2 3">
    <name type="scientific">Angomonas deanei</name>
    <dbReference type="NCBI Taxonomy" id="59799"/>
    <lineage>
        <taxon>Eukaryota</taxon>
        <taxon>Discoba</taxon>
        <taxon>Euglenozoa</taxon>
        <taxon>Kinetoplastea</taxon>
        <taxon>Metakinetoplastina</taxon>
        <taxon>Trypanosomatida</taxon>
        <taxon>Trypanosomatidae</taxon>
        <taxon>Strigomonadinae</taxon>
        <taxon>Angomonas</taxon>
    </lineage>
</organism>
<dbReference type="SUPFAM" id="SSF52540">
    <property type="entry name" value="P-loop containing nucleoside triphosphate hydrolases"/>
    <property type="match status" value="1"/>
</dbReference>
<reference evidence="2 3" key="1">
    <citation type="submission" date="2020-08" db="EMBL/GenBank/DDBJ databases">
        <authorList>
            <person name="Newling K."/>
            <person name="Davey J."/>
            <person name="Forrester S."/>
        </authorList>
    </citation>
    <scope>NUCLEOTIDE SEQUENCE [LARGE SCALE GENOMIC DNA]</scope>
    <source>
        <strain evidence="3">Crithidia deanei Carvalho (ATCC PRA-265)</strain>
    </source>
</reference>
<feature type="compositionally biased region" description="Polar residues" evidence="1">
    <location>
        <begin position="292"/>
        <end position="316"/>
    </location>
</feature>
<feature type="compositionally biased region" description="Polar residues" evidence="1">
    <location>
        <begin position="528"/>
        <end position="558"/>
    </location>
</feature>
<dbReference type="PANTHER" id="PTHR35615:SF7">
    <property type="entry name" value="PRESENT IN THE OUTER MITOCHONDRIAL MEMBRANE PROTEOME 22"/>
    <property type="match status" value="1"/>
</dbReference>
<feature type="compositionally biased region" description="Polar residues" evidence="1">
    <location>
        <begin position="53"/>
        <end position="85"/>
    </location>
</feature>
<evidence type="ECO:0000313" key="2">
    <source>
        <dbReference type="EMBL" id="CAD2221406.1"/>
    </source>
</evidence>
<dbReference type="InterPro" id="IPR027417">
    <property type="entry name" value="P-loop_NTPase"/>
</dbReference>
<evidence type="ECO:0000313" key="3">
    <source>
        <dbReference type="Proteomes" id="UP000515908"/>
    </source>
</evidence>
<dbReference type="Proteomes" id="UP000515908">
    <property type="component" value="Chromosome 21"/>
</dbReference>
<feature type="region of interest" description="Disordered" evidence="1">
    <location>
        <begin position="1"/>
        <end position="91"/>
    </location>
</feature>
<dbReference type="EMBL" id="LR877165">
    <property type="protein sequence ID" value="CAD2221406.1"/>
    <property type="molecule type" value="Genomic_DNA"/>
</dbReference>
<evidence type="ECO:0000256" key="1">
    <source>
        <dbReference type="SAM" id="MobiDB-lite"/>
    </source>
</evidence>
<feature type="compositionally biased region" description="Basic residues" evidence="1">
    <location>
        <begin position="1"/>
        <end position="13"/>
    </location>
</feature>
<feature type="compositionally biased region" description="Polar residues" evidence="1">
    <location>
        <begin position="31"/>
        <end position="45"/>
    </location>
</feature>
<gene>
    <name evidence="2" type="ORF">ADEAN_000893800</name>
</gene>
<dbReference type="VEuPathDB" id="TriTrypDB:ADEAN_000893800"/>
<feature type="compositionally biased region" description="Polar residues" evidence="1">
    <location>
        <begin position="215"/>
        <end position="227"/>
    </location>
</feature>
<feature type="compositionally biased region" description="Low complexity" evidence="1">
    <location>
        <begin position="175"/>
        <end position="193"/>
    </location>
</feature>
<name>A0A7G2CNH4_9TRYP</name>
<protein>
    <submittedName>
        <fullName evidence="2">Uncharacterized protein</fullName>
    </submittedName>
</protein>
<sequence>MPSLKQKSRRPSKDKKTSTTAATENGGDGSRPTTASKTLRASSKSGAPAANAPEQQKQVSRQGNSGPAQRQSFVGGQRQSYPSQAMMNNQGYNNMGGQQGYVPPGMMNNQGYNNMGMMNAQQGYAPQGMMNNQGFNNNMGMMNAQQGYAPQGMMNNQGFNNNMGMPGGQQGYAPQGMMNNQGFNNSNNNNMAGGQQGFAPQGILNHQGHAAANQGHPSQPQGTTNNRSVDDGAAQPTAASHGLPPPPVSGIMKTSSTVKRGAKDKNQAPEKDTAAAAKDPPKQEANPPKVQNPPQKEQPPTSTDPRPNSAFGTNDQIGFGSMNIIGGGEAPASIPSQPSLGYSFGSFANSQFAQGMNPASFSYGGGSLYAGGGMGSMYGMGGQQGGSMYGMGSMMGPMGSMYSRGPFGSMYGMGGMGSMYGMGGPMGSMMGPMGSMFGMDGMMRNNSMPFGSMYGSNRSSSVGYENQILFEPSKEMLQRKRKDDELPPPSSSLSEPERTTTAAAENTNTEGGESEDKTQTRDLPVSGESETVASTATPKTQEEVVSSPAQGATRTSRQSKQINDFIHVVCATSTASLIDTADNSRIVVGDKKFSFDEIKLASELTVSNSDYLGDVVEHSFCGHNVSVIVLCTDNSIDTLAKVVEGVAKDVVTRVREAGTSGKNHLNLSAVAFSDGERYRDLNATPVADKTSAVRFVTNPIFGTCVADAKDVALVSEEQTADEVQKCIRLTGKNEMLALLFKIKQFKPNPKDASVMEVYVSSLLVSFVRPSQAKELETIRSQTRSTSPSLMFTNAVHGASRTVVLTFADTTADSVQMLEEAEKFRTIKNAHIRSGNVRRFVDFSKKATESRDDTDADRREVVEKMRVMLKDAEALLADPDNTPLPVYPLELVSLDSKTKGRTPPALPDKSVNDCNICVGLLLQNFDQNVVSASSKTTLKRATGEAVDVEVDELYFRKPDSGVTPDGSKLVLRSVDALQKGYNAAIIGVDAGEVSPVKHAFTWSAFLRVIRSVITEEETDEMEAFLSIGILNKREVLGDLLNPATAPMVLTVASSPLYGPVVFGLESKSFKNYNAIESTVNSALDRSEYFTKSPDSFIFSSVVFKKHRGGDVLLNSFVACGSPSAQLLQGVLNKDPKYSRSLFSYALGGPCVTNVFVTVSAEMMENGKALDVFNQVKPITEISNRNHRAGSVSAFLEYAKTTEQRTQEPAALEKAAAIIPAYEKLISIPSAPLPPVFLPDGSVPQVQPIPPEADKKDTAGSPTKNFSEVRTIAALLYTKQEDADGLITVSGPSLKCGDRVLTTPKEIVEVKSNSIRCTAVEDLVNTLMKGYNCALLTADAQGCSVGRSLIVGTLRSIFSTKKESAALEVFWSLAVVNGETARDILSESDSYTPIQLATSPLFGPVLHGSSLTRLDPDTQVIEEKIKEATIERYNVSGLAVGVVVCKQIQDGDVLLSSFLFAMAGEDVQHYQTALTAKPKERGLLGYALGGPCMTMYVAGVHNDNPTTAEPLLAVCDAMTSIKCSGLRHGSVRRFLRHTTPTFQILEEKSKSVPPGGKNNYAIQAARVATMVKDGQALLDAPAGQVPQVYQK</sequence>
<feature type="compositionally biased region" description="Basic and acidic residues" evidence="1">
    <location>
        <begin position="261"/>
        <end position="273"/>
    </location>
</feature>
<dbReference type="PANTHER" id="PTHR35615">
    <property type="entry name" value="PRESENT IN THE OUTER MITOCHONDRIAL MEMBRANE PROTEOME 22-RELATED"/>
    <property type="match status" value="1"/>
</dbReference>
<feature type="compositionally biased region" description="Low complexity" evidence="1">
    <location>
        <begin position="491"/>
        <end position="511"/>
    </location>
</feature>
<feature type="region of interest" description="Disordered" evidence="1">
    <location>
        <begin position="175"/>
        <end position="320"/>
    </location>
</feature>
<keyword evidence="3" id="KW-1185">Reference proteome</keyword>
<proteinExistence type="predicted"/>
<feature type="region of interest" description="Disordered" evidence="1">
    <location>
        <begin position="477"/>
        <end position="558"/>
    </location>
</feature>